<dbReference type="AlphaFoldDB" id="A0A1B9IMC2"/>
<feature type="compositionally biased region" description="Polar residues" evidence="1">
    <location>
        <begin position="423"/>
        <end position="438"/>
    </location>
</feature>
<feature type="region of interest" description="Disordered" evidence="1">
    <location>
        <begin position="738"/>
        <end position="782"/>
    </location>
</feature>
<feature type="compositionally biased region" description="Basic and acidic residues" evidence="1">
    <location>
        <begin position="175"/>
        <end position="189"/>
    </location>
</feature>
<feature type="compositionally biased region" description="Acidic residues" evidence="1">
    <location>
        <begin position="767"/>
        <end position="782"/>
    </location>
</feature>
<name>A0A1B9IMC2_9TREE</name>
<feature type="compositionally biased region" description="Polar residues" evidence="1">
    <location>
        <begin position="241"/>
        <end position="268"/>
    </location>
</feature>
<dbReference type="Proteomes" id="UP000092583">
    <property type="component" value="Unassembled WGS sequence"/>
</dbReference>
<proteinExistence type="predicted"/>
<feature type="compositionally biased region" description="Polar residues" evidence="1">
    <location>
        <begin position="324"/>
        <end position="351"/>
    </location>
</feature>
<feature type="compositionally biased region" description="Polar residues" evidence="1">
    <location>
        <begin position="524"/>
        <end position="533"/>
    </location>
</feature>
<accession>A0A1B9IMC2</accession>
<feature type="region of interest" description="Disordered" evidence="1">
    <location>
        <begin position="418"/>
        <end position="438"/>
    </location>
</feature>
<reference evidence="3" key="2">
    <citation type="submission" date="2013-12" db="EMBL/GenBank/DDBJ databases">
        <title>Evolution of pathogenesis and genome organization in the Tremellales.</title>
        <authorList>
            <person name="Cuomo C."/>
            <person name="Litvintseva A."/>
            <person name="Heitman J."/>
            <person name="Chen Y."/>
            <person name="Sun S."/>
            <person name="Springer D."/>
            <person name="Dromer F."/>
            <person name="Young S."/>
            <person name="Zeng Q."/>
            <person name="Chapman S."/>
            <person name="Gujja S."/>
            <person name="Saif S."/>
            <person name="Birren B."/>
        </authorList>
    </citation>
    <scope>NUCLEOTIDE SEQUENCE [LARGE SCALE GENOMIC DNA]</scope>
    <source>
        <strain evidence="3">CBS 10435</strain>
    </source>
</reference>
<sequence>MMTNPRLLPVSSKGKAKWETITESITITVIARSSSNVEIHLIHRGRFIMKQSFQHLSRTDASIRKIIHSDTSMIFRYEPTQTPVISGMKMKESYQFKFDSNEDCQSFIQMMTGFFEISEAKQQSTIKGNHVEPSQAIPFSPSKVSKSGNTPFTSPTKASPANSSPESKRSPGSQERTKSRSKSKEESKSGDTPASTHSASINVSQKVEITAEDTPSPPVDEATERLKRALLGDYKLPPTPSDSQSVQQEHPSTSQAKGKSTQADTPLSVSVDEKITTDQSAGFPLNQSESQVTPRPKSRRTCGPSSSSQKDGIHASVNDCPGTPTKSQPLIDFSSQSVDHPTHYYQVSSPNKAKDVSTSEFMSVDGEDHLSNIPNIPIDDYPVLMTHQELEAERKRKGKRKRQEVEEDLTADVLDEEQDPVKHSQNGAQTRSFLNDAKTSPQLPYGRGIYDLATHDLENLVDQAMMESGFEKLVETIGHLIQKRLDGYTAHHRPTHLHTHFQETHLSNDLQCWIGDRTYQPYSFPSQSAFDGQTNDRDFFEPAPQSCNSSLNPFHNSHSEYRSYHSGSNSSDSLYYSLSQDLTQKESHHTYKPNSVAANSNHIWQSTVTPGYSPSLQAHSQHNHSQNTHIYPEQRRTQDGNINQLLQHSHIYSSPAVRNFNHPQYTQPGRSYPEYDYDNDQSEVYPPSPSKQSLSFILNSNNTDLQHFLDHTESASHYHRENQTMDASTIETTYEDKKTKLDEEDEELANISREFDNGSSSGSSNDVGEDEEEKEYDYDAMVDEDLELEKEIENEV</sequence>
<dbReference type="EMBL" id="KI669464">
    <property type="protein sequence ID" value="OCF56712.1"/>
    <property type="molecule type" value="Genomic_DNA"/>
</dbReference>
<evidence type="ECO:0000256" key="1">
    <source>
        <dbReference type="SAM" id="MobiDB-lite"/>
    </source>
</evidence>
<dbReference type="OrthoDB" id="10667290at2759"/>
<feature type="region of interest" description="Disordered" evidence="1">
    <location>
        <begin position="524"/>
        <end position="554"/>
    </location>
</feature>
<feature type="compositionally biased region" description="Polar residues" evidence="1">
    <location>
        <begin position="190"/>
        <end position="207"/>
    </location>
</feature>
<protein>
    <submittedName>
        <fullName evidence="2">Uncharacterized protein</fullName>
    </submittedName>
</protein>
<evidence type="ECO:0000313" key="2">
    <source>
        <dbReference type="EMBL" id="OCF56712.1"/>
    </source>
</evidence>
<gene>
    <name evidence="2" type="ORF">L486_05566</name>
</gene>
<feature type="region of interest" description="Disordered" evidence="1">
    <location>
        <begin position="125"/>
        <end position="354"/>
    </location>
</feature>
<keyword evidence="3" id="KW-1185">Reference proteome</keyword>
<organism evidence="2 3">
    <name type="scientific">Kwoniella mangroviensis CBS 10435</name>
    <dbReference type="NCBI Taxonomy" id="1331196"/>
    <lineage>
        <taxon>Eukaryota</taxon>
        <taxon>Fungi</taxon>
        <taxon>Dikarya</taxon>
        <taxon>Basidiomycota</taxon>
        <taxon>Agaricomycotina</taxon>
        <taxon>Tremellomycetes</taxon>
        <taxon>Tremellales</taxon>
        <taxon>Cryptococcaceae</taxon>
        <taxon>Kwoniella</taxon>
    </lineage>
</organism>
<feature type="compositionally biased region" description="Polar residues" evidence="1">
    <location>
        <begin position="142"/>
        <end position="165"/>
    </location>
</feature>
<evidence type="ECO:0000313" key="3">
    <source>
        <dbReference type="Proteomes" id="UP000092583"/>
    </source>
</evidence>
<feature type="compositionally biased region" description="Polar residues" evidence="1">
    <location>
        <begin position="545"/>
        <end position="554"/>
    </location>
</feature>
<reference evidence="2 3" key="1">
    <citation type="submission" date="2013-07" db="EMBL/GenBank/DDBJ databases">
        <title>The Genome Sequence of Kwoniella mangroviensis CBS10435.</title>
        <authorList>
            <consortium name="The Broad Institute Genome Sequencing Platform"/>
            <person name="Cuomo C."/>
            <person name="Litvintseva A."/>
            <person name="Chen Y."/>
            <person name="Heitman J."/>
            <person name="Sun S."/>
            <person name="Springer D."/>
            <person name="Dromer F."/>
            <person name="Young S.K."/>
            <person name="Zeng Q."/>
            <person name="Gargeya S."/>
            <person name="Fitzgerald M."/>
            <person name="Abouelleil A."/>
            <person name="Alvarado L."/>
            <person name="Berlin A.M."/>
            <person name="Chapman S.B."/>
            <person name="Dewar J."/>
            <person name="Goldberg J."/>
            <person name="Griggs A."/>
            <person name="Gujja S."/>
            <person name="Hansen M."/>
            <person name="Howarth C."/>
            <person name="Imamovic A."/>
            <person name="Larimer J."/>
            <person name="McCowan C."/>
            <person name="Murphy C."/>
            <person name="Pearson M."/>
            <person name="Priest M."/>
            <person name="Roberts A."/>
            <person name="Saif S."/>
            <person name="Shea T."/>
            <person name="Sykes S."/>
            <person name="Wortman J."/>
            <person name="Nusbaum C."/>
            <person name="Birren B."/>
        </authorList>
    </citation>
    <scope>NUCLEOTIDE SEQUENCE [LARGE SCALE GENOMIC DNA]</scope>
    <source>
        <strain evidence="2 3">CBS 10435</strain>
    </source>
</reference>
<feature type="compositionally biased region" description="Low complexity" evidence="1">
    <location>
        <begin position="757"/>
        <end position="766"/>
    </location>
</feature>
<feature type="region of interest" description="Disordered" evidence="1">
    <location>
        <begin position="608"/>
        <end position="628"/>
    </location>
</feature>
<feature type="compositionally biased region" description="Polar residues" evidence="1">
    <location>
        <begin position="277"/>
        <end position="293"/>
    </location>
</feature>
<feature type="region of interest" description="Disordered" evidence="1">
    <location>
        <begin position="657"/>
        <end position="692"/>
    </location>
</feature>
<feature type="region of interest" description="Disordered" evidence="1">
    <location>
        <begin position="392"/>
        <end position="411"/>
    </location>
</feature>